<comment type="subunit">
    <text evidence="3 12">Oligomeric complex that consists of at least the alpha, beta, beta', gamma, delta, epsilon and zeta subunits.</text>
</comment>
<dbReference type="GO" id="GO:0000139">
    <property type="term" value="C:Golgi membrane"/>
    <property type="evidence" value="ECO:0007669"/>
    <property type="project" value="UniProtKB-SubCell"/>
</dbReference>
<keyword evidence="5 12" id="KW-0963">Cytoplasm</keyword>
<dbReference type="EMBL" id="JAGIXG020000001">
    <property type="protein sequence ID" value="KAI6785830.1"/>
    <property type="molecule type" value="Genomic_DNA"/>
</dbReference>
<evidence type="ECO:0000256" key="2">
    <source>
        <dbReference type="ARBA" id="ARBA00006972"/>
    </source>
</evidence>
<dbReference type="Gene3D" id="3.30.450.60">
    <property type="match status" value="1"/>
</dbReference>
<evidence type="ECO:0000256" key="4">
    <source>
        <dbReference type="ARBA" id="ARBA00022448"/>
    </source>
</evidence>
<feature type="domain" description="AP complex mu/sigma subunit" evidence="13">
    <location>
        <begin position="89"/>
        <end position="239"/>
    </location>
</feature>
<evidence type="ECO:0000256" key="3">
    <source>
        <dbReference type="ARBA" id="ARBA00011775"/>
    </source>
</evidence>
<dbReference type="CDD" id="cd14829">
    <property type="entry name" value="Zeta-COP"/>
    <property type="match status" value="1"/>
</dbReference>
<dbReference type="PANTHER" id="PTHR11043">
    <property type="entry name" value="ZETA-COAT PROTEIN"/>
    <property type="match status" value="1"/>
</dbReference>
<evidence type="ECO:0000256" key="11">
    <source>
        <dbReference type="ARBA" id="ARBA00045555"/>
    </source>
</evidence>
<comment type="caution">
    <text evidence="14">The sequence shown here is derived from an EMBL/GenBank/DDBJ whole genome shotgun (WGS) entry which is preliminary data.</text>
</comment>
<evidence type="ECO:0000256" key="9">
    <source>
        <dbReference type="ARBA" id="ARBA00023136"/>
    </source>
</evidence>
<comment type="subcellular location">
    <subcellularLocation>
        <location evidence="12">Cytoplasm</location>
    </subcellularLocation>
    <subcellularLocation>
        <location evidence="1 12">Golgi apparatus membrane</location>
        <topology evidence="1 12">Peripheral membrane protein</topology>
        <orientation evidence="1 12">Cytoplasmic side</orientation>
    </subcellularLocation>
    <subcellularLocation>
        <location evidence="12">Cytoplasmic vesicle</location>
        <location evidence="12">COPI-coated vesicle membrane</location>
        <topology evidence="12">Peripheral membrane protein</topology>
        <orientation evidence="12">Cytoplasmic side</orientation>
    </subcellularLocation>
</comment>
<dbReference type="AlphaFoldDB" id="A0A9P9Y9K2"/>
<dbReference type="InterPro" id="IPR022775">
    <property type="entry name" value="AP_mu_sigma_su"/>
</dbReference>
<dbReference type="PANTHER" id="PTHR11043:SF0">
    <property type="entry name" value="COATOMER SUBUNIT ZETA"/>
    <property type="match status" value="1"/>
</dbReference>
<evidence type="ECO:0000256" key="5">
    <source>
        <dbReference type="ARBA" id="ARBA00022490"/>
    </source>
</evidence>
<keyword evidence="4 12" id="KW-0813">Transport</keyword>
<dbReference type="SUPFAM" id="SSF64356">
    <property type="entry name" value="SNARE-like"/>
    <property type="match status" value="1"/>
</dbReference>
<keyword evidence="6 12" id="KW-0931">ER-Golgi transport</keyword>
<dbReference type="GO" id="GO:0006891">
    <property type="term" value="P:intra-Golgi vesicle-mediated transport"/>
    <property type="evidence" value="ECO:0007669"/>
    <property type="project" value="TreeGrafter"/>
</dbReference>
<name>A0A9P9Y9K2_9HYPO</name>
<dbReference type="FunFam" id="3.30.450.60:FF:000013">
    <property type="entry name" value="Coatomer subunit zeta"/>
    <property type="match status" value="1"/>
</dbReference>
<evidence type="ECO:0000256" key="7">
    <source>
        <dbReference type="ARBA" id="ARBA00022927"/>
    </source>
</evidence>
<dbReference type="RefSeq" id="XP_051366686.1">
    <property type="nucleotide sequence ID" value="XM_051504552.1"/>
</dbReference>
<evidence type="ECO:0000256" key="6">
    <source>
        <dbReference type="ARBA" id="ARBA00022892"/>
    </source>
</evidence>
<keyword evidence="9 12" id="KW-0472">Membrane</keyword>
<reference evidence="14" key="1">
    <citation type="journal article" date="2021" name="J Fungi (Basel)">
        <title>Genomic and Metabolomic Analyses of the Marine Fungus Emericellopsis cladophorae: Insights into Saltwater Adaptability Mechanisms and Its Biosynthetic Potential.</title>
        <authorList>
            <person name="Goncalves M.F.M."/>
            <person name="Hilario S."/>
            <person name="Van de Peer Y."/>
            <person name="Esteves A.C."/>
            <person name="Alves A."/>
        </authorList>
    </citation>
    <scope>NUCLEOTIDE SEQUENCE</scope>
    <source>
        <strain evidence="14">MUM 19.33</strain>
    </source>
</reference>
<comment type="function">
    <text evidence="11">The coatomer is a cytosolic protein complex that binds to dilysine motifs and reversibly associates with Golgi non-clathrin-coated vesicles, which further mediate biosynthetic protein transport from the ER, via the Golgi up to the trans Golgi network. Coatomer complex is required for budding from Golgi membranes, and is essential for the retrograde Golgi-to-ER transport of dilysine-tagged proteins. The zeta subunit may be involved in regulating the coat assembly and, hence, the rate of biosynthetic protein transport due to its association-dissociation properties with the coatomer complex.</text>
</comment>
<comment type="similarity">
    <text evidence="2 12">Belongs to the adaptor complexes small subunit family.</text>
</comment>
<evidence type="ECO:0000256" key="10">
    <source>
        <dbReference type="ARBA" id="ARBA00023329"/>
    </source>
</evidence>
<evidence type="ECO:0000256" key="12">
    <source>
        <dbReference type="RuleBase" id="RU366053"/>
    </source>
</evidence>
<keyword evidence="7 12" id="KW-0653">Protein transport</keyword>
<evidence type="ECO:0000256" key="8">
    <source>
        <dbReference type="ARBA" id="ARBA00023034"/>
    </source>
</evidence>
<keyword evidence="15" id="KW-1185">Reference proteome</keyword>
<dbReference type="GeneID" id="75832647"/>
<dbReference type="Pfam" id="PF01217">
    <property type="entry name" value="Clat_adaptor_s"/>
    <property type="match status" value="1"/>
</dbReference>
<evidence type="ECO:0000256" key="1">
    <source>
        <dbReference type="ARBA" id="ARBA00004255"/>
    </source>
</evidence>
<evidence type="ECO:0000313" key="14">
    <source>
        <dbReference type="EMBL" id="KAI6785830.1"/>
    </source>
</evidence>
<dbReference type="OrthoDB" id="10249988at2759"/>
<dbReference type="InterPro" id="IPR039652">
    <property type="entry name" value="Coatomer_zeta"/>
</dbReference>
<accession>A0A9P9Y9K2</accession>
<evidence type="ECO:0000313" key="15">
    <source>
        <dbReference type="Proteomes" id="UP001055219"/>
    </source>
</evidence>
<dbReference type="Proteomes" id="UP001055219">
    <property type="component" value="Unassembled WGS sequence"/>
</dbReference>
<keyword evidence="10 12" id="KW-0968">Cytoplasmic vesicle</keyword>
<dbReference type="InterPro" id="IPR011012">
    <property type="entry name" value="Longin-like_dom_sf"/>
</dbReference>
<organism evidence="14 15">
    <name type="scientific">Emericellopsis cladophorae</name>
    <dbReference type="NCBI Taxonomy" id="2686198"/>
    <lineage>
        <taxon>Eukaryota</taxon>
        <taxon>Fungi</taxon>
        <taxon>Dikarya</taxon>
        <taxon>Ascomycota</taxon>
        <taxon>Pezizomycotina</taxon>
        <taxon>Sordariomycetes</taxon>
        <taxon>Hypocreomycetidae</taxon>
        <taxon>Hypocreales</taxon>
        <taxon>Bionectriaceae</taxon>
        <taxon>Emericellopsis</taxon>
    </lineage>
</organism>
<protein>
    <recommendedName>
        <fullName evidence="12">Coatomer subunit zeta</fullName>
    </recommendedName>
</protein>
<reference evidence="14" key="2">
    <citation type="submission" date="2022-07" db="EMBL/GenBank/DDBJ databases">
        <authorList>
            <person name="Goncalves M.F.M."/>
            <person name="Hilario S."/>
            <person name="Van De Peer Y."/>
            <person name="Esteves A.C."/>
            <person name="Alves A."/>
        </authorList>
    </citation>
    <scope>NUCLEOTIDE SEQUENCE</scope>
    <source>
        <strain evidence="14">MUM 19.33</strain>
    </source>
</reference>
<dbReference type="GO" id="GO:0030126">
    <property type="term" value="C:COPI vesicle coat"/>
    <property type="evidence" value="ECO:0007669"/>
    <property type="project" value="UniProtKB-UniRule"/>
</dbReference>
<sequence length="275" mass="30873">MALLLRAVHSVVCHPDLRDEVCLIWPVRTQDPSEWQTEKLGRRLKRIQLPLECGVVAPGREDWRLSSACLRRWRGHGRVHLNGMTLFSVQAILILSSEDGSRIFAKYYSSPHSAPGAGSSSTNPYPDTKSQKAFEKGLIEKTGKQNGDIILYDNRIVLYKLESDVMIYVIGSVDENEILLYNTTLALRDSLHLLFKQSVDKRTIIENYDLVSLAIDEIVDDGIILETDPTIIVQRVSKAPTQDVPLGRIDLSEQGVNNLAQLGKSKLADWLRQGL</sequence>
<proteinExistence type="inferred from homology"/>
<gene>
    <name evidence="14" type="ORF">J7T54_006169</name>
</gene>
<dbReference type="GO" id="GO:0006890">
    <property type="term" value="P:retrograde vesicle-mediated transport, Golgi to endoplasmic reticulum"/>
    <property type="evidence" value="ECO:0007669"/>
    <property type="project" value="UniProtKB-UniRule"/>
</dbReference>
<evidence type="ECO:0000259" key="13">
    <source>
        <dbReference type="Pfam" id="PF01217"/>
    </source>
</evidence>
<dbReference type="GO" id="GO:0006886">
    <property type="term" value="P:intracellular protein transport"/>
    <property type="evidence" value="ECO:0007669"/>
    <property type="project" value="TreeGrafter"/>
</dbReference>
<keyword evidence="8 12" id="KW-0333">Golgi apparatus</keyword>